<evidence type="ECO:0000313" key="8">
    <source>
        <dbReference type="RefSeq" id="XP_039135286.1"/>
    </source>
</evidence>
<dbReference type="InterPro" id="IPR040079">
    <property type="entry name" value="Glutathione_S-Trfase"/>
</dbReference>
<dbReference type="InterPro" id="IPR036282">
    <property type="entry name" value="Glutathione-S-Trfase_C_sf"/>
</dbReference>
<dbReference type="CDD" id="cd03187">
    <property type="entry name" value="GST_C_Phi"/>
    <property type="match status" value="1"/>
</dbReference>
<dbReference type="GO" id="GO:0006749">
    <property type="term" value="P:glutathione metabolic process"/>
    <property type="evidence" value="ECO:0007669"/>
    <property type="project" value="TreeGrafter"/>
</dbReference>
<dbReference type="GO" id="GO:0009635">
    <property type="term" value="P:response to herbicide"/>
    <property type="evidence" value="ECO:0007669"/>
    <property type="project" value="UniProtKB-ARBA"/>
</dbReference>
<comment type="similarity">
    <text evidence="1">Belongs to the GST superfamily. Phi family.</text>
</comment>
<protein>
    <recommendedName>
        <fullName evidence="2">glutathione transferase</fullName>
        <ecNumber evidence="2">2.5.1.18</ecNumber>
    </recommendedName>
</protein>
<name>A0AB40C915_DIOCR</name>
<dbReference type="GeneID" id="120272514"/>
<organism evidence="7 8">
    <name type="scientific">Dioscorea cayennensis subsp. rotundata</name>
    <name type="common">White Guinea yam</name>
    <name type="synonym">Dioscorea rotundata</name>
    <dbReference type="NCBI Taxonomy" id="55577"/>
    <lineage>
        <taxon>Eukaryota</taxon>
        <taxon>Viridiplantae</taxon>
        <taxon>Streptophyta</taxon>
        <taxon>Embryophyta</taxon>
        <taxon>Tracheophyta</taxon>
        <taxon>Spermatophyta</taxon>
        <taxon>Magnoliopsida</taxon>
        <taxon>Liliopsida</taxon>
        <taxon>Dioscoreales</taxon>
        <taxon>Dioscoreaceae</taxon>
        <taxon>Dioscorea</taxon>
    </lineage>
</organism>
<dbReference type="CDD" id="cd03053">
    <property type="entry name" value="GST_N_Phi"/>
    <property type="match status" value="1"/>
</dbReference>
<dbReference type="GO" id="GO:0004364">
    <property type="term" value="F:glutathione transferase activity"/>
    <property type="evidence" value="ECO:0007669"/>
    <property type="project" value="UniProtKB-EC"/>
</dbReference>
<dbReference type="Pfam" id="PF02798">
    <property type="entry name" value="GST_N"/>
    <property type="match status" value="1"/>
</dbReference>
<proteinExistence type="inferred from homology"/>
<reference evidence="8" key="1">
    <citation type="submission" date="2025-08" db="UniProtKB">
        <authorList>
            <consortium name="RefSeq"/>
        </authorList>
    </citation>
    <scope>IDENTIFICATION</scope>
</reference>
<evidence type="ECO:0000256" key="1">
    <source>
        <dbReference type="ARBA" id="ARBA00010128"/>
    </source>
</evidence>
<dbReference type="SUPFAM" id="SSF47616">
    <property type="entry name" value="GST C-terminal domain-like"/>
    <property type="match status" value="1"/>
</dbReference>
<feature type="domain" description="GST N-terminal" evidence="5">
    <location>
        <begin position="2"/>
        <end position="83"/>
    </location>
</feature>
<dbReference type="RefSeq" id="XP_039135286.1">
    <property type="nucleotide sequence ID" value="XM_039279352.1"/>
</dbReference>
<dbReference type="FunFam" id="1.20.1050.10:FF:000004">
    <property type="entry name" value="Glutathione S-transferase F2"/>
    <property type="match status" value="1"/>
</dbReference>
<dbReference type="Gene3D" id="1.20.1050.10">
    <property type="match status" value="1"/>
</dbReference>
<dbReference type="PANTHER" id="PTHR43900">
    <property type="entry name" value="GLUTATHIONE S-TRANSFERASE RHO"/>
    <property type="match status" value="1"/>
</dbReference>
<comment type="catalytic activity">
    <reaction evidence="4">
        <text>RX + glutathione = an S-substituted glutathione + a halide anion + H(+)</text>
        <dbReference type="Rhea" id="RHEA:16437"/>
        <dbReference type="ChEBI" id="CHEBI:15378"/>
        <dbReference type="ChEBI" id="CHEBI:16042"/>
        <dbReference type="ChEBI" id="CHEBI:17792"/>
        <dbReference type="ChEBI" id="CHEBI:57925"/>
        <dbReference type="ChEBI" id="CHEBI:90779"/>
        <dbReference type="EC" id="2.5.1.18"/>
    </reaction>
</comment>
<dbReference type="Gene3D" id="3.40.30.10">
    <property type="entry name" value="Glutaredoxin"/>
    <property type="match status" value="1"/>
</dbReference>
<dbReference type="InterPro" id="IPR036249">
    <property type="entry name" value="Thioredoxin-like_sf"/>
</dbReference>
<dbReference type="PANTHER" id="PTHR43900:SF96">
    <property type="entry name" value="GLUTATHIONE TRANSFERASE"/>
    <property type="match status" value="1"/>
</dbReference>
<keyword evidence="3" id="KW-0808">Transferase</keyword>
<sequence length="221" mass="25070">MAAVKVYGPPMSTAVSRVLACLFEKEVDFQLLPVDMSKGQHRSPDFLKLQPFGQVPAFQDDSISLFESRAICRYILDKYPEKGNKFLLGKGDLLERASIDQWLEAEAQSFNPPSSVLVFQLAFAPRMKLKQDENAIQKNEEKLGKVLDVYERRLGETRFLAGDEFSFADLSHLPNCHCIVNATDRGGLLTERENVGRWWKEISSRPSWMKVVEMQNTPKAG</sequence>
<feature type="domain" description="GST C-terminal" evidence="6">
    <location>
        <begin position="92"/>
        <end position="221"/>
    </location>
</feature>
<dbReference type="SFLD" id="SFLDS00019">
    <property type="entry name" value="Glutathione_Transferase_(cytos"/>
    <property type="match status" value="1"/>
</dbReference>
<evidence type="ECO:0000256" key="2">
    <source>
        <dbReference type="ARBA" id="ARBA00012452"/>
    </source>
</evidence>
<dbReference type="Pfam" id="PF00043">
    <property type="entry name" value="GST_C"/>
    <property type="match status" value="1"/>
</dbReference>
<dbReference type="InterPro" id="IPR004045">
    <property type="entry name" value="Glutathione_S-Trfase_N"/>
</dbReference>
<dbReference type="PROSITE" id="PS50405">
    <property type="entry name" value="GST_CTER"/>
    <property type="match status" value="1"/>
</dbReference>
<dbReference type="InterPro" id="IPR004046">
    <property type="entry name" value="GST_C"/>
</dbReference>
<dbReference type="GO" id="GO:0043295">
    <property type="term" value="F:glutathione binding"/>
    <property type="evidence" value="ECO:0007669"/>
    <property type="project" value="TreeGrafter"/>
</dbReference>
<dbReference type="SUPFAM" id="SSF52833">
    <property type="entry name" value="Thioredoxin-like"/>
    <property type="match status" value="1"/>
</dbReference>
<dbReference type="EC" id="2.5.1.18" evidence="2"/>
<dbReference type="SFLD" id="SFLDG01154">
    <property type="entry name" value="Main.5:_Phi-like"/>
    <property type="match status" value="1"/>
</dbReference>
<accession>A0AB40C915</accession>
<dbReference type="GO" id="GO:0005737">
    <property type="term" value="C:cytoplasm"/>
    <property type="evidence" value="ECO:0007669"/>
    <property type="project" value="TreeGrafter"/>
</dbReference>
<dbReference type="Proteomes" id="UP001515500">
    <property type="component" value="Chromosome 11"/>
</dbReference>
<evidence type="ECO:0000259" key="5">
    <source>
        <dbReference type="PROSITE" id="PS50404"/>
    </source>
</evidence>
<keyword evidence="7" id="KW-1185">Reference proteome</keyword>
<evidence type="ECO:0000256" key="4">
    <source>
        <dbReference type="ARBA" id="ARBA00047960"/>
    </source>
</evidence>
<dbReference type="AlphaFoldDB" id="A0AB40C915"/>
<dbReference type="SFLD" id="SFLDG00358">
    <property type="entry name" value="Main_(cytGST)"/>
    <property type="match status" value="1"/>
</dbReference>
<dbReference type="FunFam" id="3.40.30.10:FF:000016">
    <property type="entry name" value="Glutathione S-transferase F2"/>
    <property type="match status" value="1"/>
</dbReference>
<evidence type="ECO:0000313" key="7">
    <source>
        <dbReference type="Proteomes" id="UP001515500"/>
    </source>
</evidence>
<gene>
    <name evidence="8" type="primary">LOC120272514</name>
</gene>
<dbReference type="InterPro" id="IPR010987">
    <property type="entry name" value="Glutathione-S-Trfase_C-like"/>
</dbReference>
<evidence type="ECO:0000256" key="3">
    <source>
        <dbReference type="ARBA" id="ARBA00022679"/>
    </source>
</evidence>
<evidence type="ECO:0000259" key="6">
    <source>
        <dbReference type="PROSITE" id="PS50405"/>
    </source>
</evidence>
<dbReference type="InterPro" id="IPR034347">
    <property type="entry name" value="GST_Phi_C"/>
</dbReference>
<dbReference type="PROSITE" id="PS50404">
    <property type="entry name" value="GST_NTER"/>
    <property type="match status" value="1"/>
</dbReference>